<feature type="region of interest" description="Disordered" evidence="1">
    <location>
        <begin position="267"/>
        <end position="307"/>
    </location>
</feature>
<dbReference type="PANTHER" id="PTHR24637">
    <property type="entry name" value="COLLAGEN"/>
    <property type="match status" value="1"/>
</dbReference>
<feature type="region of interest" description="Disordered" evidence="1">
    <location>
        <begin position="485"/>
        <end position="539"/>
    </location>
</feature>
<evidence type="ECO:0000256" key="1">
    <source>
        <dbReference type="SAM" id="MobiDB-lite"/>
    </source>
</evidence>
<name>A0A6J5N627_9CAUD</name>
<protein>
    <submittedName>
        <fullName evidence="2">Collagen triple helix repeat</fullName>
    </submittedName>
</protein>
<dbReference type="Pfam" id="PF01391">
    <property type="entry name" value="Collagen"/>
    <property type="match status" value="1"/>
</dbReference>
<organism evidence="2">
    <name type="scientific">uncultured Caudovirales phage</name>
    <dbReference type="NCBI Taxonomy" id="2100421"/>
    <lineage>
        <taxon>Viruses</taxon>
        <taxon>Duplodnaviria</taxon>
        <taxon>Heunggongvirae</taxon>
        <taxon>Uroviricota</taxon>
        <taxon>Caudoviricetes</taxon>
        <taxon>Peduoviridae</taxon>
        <taxon>Maltschvirus</taxon>
        <taxon>Maltschvirus maltsch</taxon>
    </lineage>
</organism>
<feature type="compositionally biased region" description="Low complexity" evidence="1">
    <location>
        <begin position="286"/>
        <end position="307"/>
    </location>
</feature>
<accession>A0A6J5N627</accession>
<evidence type="ECO:0000313" key="2">
    <source>
        <dbReference type="EMBL" id="CAB4153481.1"/>
    </source>
</evidence>
<feature type="compositionally biased region" description="Low complexity" evidence="1">
    <location>
        <begin position="267"/>
        <end position="277"/>
    </location>
</feature>
<dbReference type="EMBL" id="LR796603">
    <property type="protein sequence ID" value="CAB4153481.1"/>
    <property type="molecule type" value="Genomic_DNA"/>
</dbReference>
<keyword evidence="2" id="KW-0176">Collagen</keyword>
<reference evidence="2" key="1">
    <citation type="submission" date="2020-04" db="EMBL/GenBank/DDBJ databases">
        <authorList>
            <person name="Chiriac C."/>
            <person name="Salcher M."/>
            <person name="Ghai R."/>
            <person name="Kavagutti S V."/>
        </authorList>
    </citation>
    <scope>NUCLEOTIDE SEQUENCE</scope>
</reference>
<gene>
    <name evidence="2" type="ORF">UFOVP639_3</name>
</gene>
<proteinExistence type="predicted"/>
<sequence length="634" mass="64424">MTNINVSTPNDGLGDKLRNAMIICNDNFAELSAISDTFESDILAIQAFLDALETPPFAISDITGLQTALDGLVTLSAYNANNVAINTALSDINVTIDFIISNLAASGVLSQYTIDAYQGTRLSATSSTNGFLIDKSINGSIGYIAKNTNGGNGALASIAVLGEGTDWYSNGISLNYVNSGYYINYLKSCGFLYSDKKTHIIATSIDFRTGPLATATTKMAISAGGTVSIVNQPALDATTDEILGRNASGEVVRISKSSIIAIGTSGTSGTSGVNGATGPAGANGVIGSSGSSGTSGTSGSQGPQGPQGISAGQIYYFNMSSTGSVAGYRSLDTTPLPNGGTYSTTSLSGSQKGALVRQFITEPLGFSIIPGGTQRFHLHFLKPAENDNIEAYVEIRLTDNAGTPIGPTISSNKSLIGWVDAINTVETYVDITLPTTAIDPTSKMTAFIRLDNNDSTAHIVQWHTEGSNDYSYVITSVGVINGTSGTSGVNGTNGANGSNGTSGTSGTNGANGSNGSNGTSGTSGINGTNGAAGANGTNGTSGTSGASGITITQVTGVVLTGASWSLVSGFYEYNHSDAAITSTSVVEVIPDNASISIVNAAAVLPRTDSATASVKLYATNLPTGNITTTINIYK</sequence>
<dbReference type="PANTHER" id="PTHR24637:SF421">
    <property type="entry name" value="CUTICLE COLLAGEN DPY-2"/>
    <property type="match status" value="1"/>
</dbReference>
<dbReference type="InterPro" id="IPR008160">
    <property type="entry name" value="Collagen"/>
</dbReference>